<dbReference type="InterPro" id="IPR036314">
    <property type="entry name" value="SOD_C_sf"/>
</dbReference>
<keyword evidence="5 9" id="KW-0560">Oxidoreductase</keyword>
<dbReference type="InterPro" id="IPR050265">
    <property type="entry name" value="Fe/Mn_Superoxide_Dismutase"/>
</dbReference>
<dbReference type="GO" id="GO:0004784">
    <property type="term" value="F:superoxide dismutase activity"/>
    <property type="evidence" value="ECO:0007669"/>
    <property type="project" value="UniProtKB-EC"/>
</dbReference>
<dbReference type="InterPro" id="IPR001189">
    <property type="entry name" value="Mn/Fe_SOD"/>
</dbReference>
<sequence length="232" mass="25420">MTVFRTALTRAVAPTSRRSLASATTGSLSAIRSKHTLPDLPYDYGALEPAISGQIMELHHKKHHQTYVNGLNTAEEQLQEAIKKNDVKASIAVQKALNFNGGGHVNHTLFWQNLAPKNSGGGELPSSGPLKEAIDRDFGGLDQLKTKFNAQIAAIQGSGWGWLGYNPTSGKLDIVTTANQDPLLSHVPLIGVDAWEHAFYLQYQNVKADYFKAIWDVINFKTAEDRLKQAKA</sequence>
<dbReference type="InterPro" id="IPR019833">
    <property type="entry name" value="Mn/Fe_SOD_BS"/>
</dbReference>
<feature type="binding site" evidence="8">
    <location>
        <position position="197"/>
    </location>
    <ligand>
        <name>Mn(2+)</name>
        <dbReference type="ChEBI" id="CHEBI:29035"/>
    </ligand>
</feature>
<evidence type="ECO:0000259" key="11">
    <source>
        <dbReference type="Pfam" id="PF02777"/>
    </source>
</evidence>
<dbReference type="FunCoup" id="A0A316VAB3">
    <property type="interactions" value="233"/>
</dbReference>
<evidence type="ECO:0000256" key="1">
    <source>
        <dbReference type="ARBA" id="ARBA00001936"/>
    </source>
</evidence>
<dbReference type="InParanoid" id="A0A316VAB3"/>
<dbReference type="GO" id="GO:0030145">
    <property type="term" value="F:manganese ion binding"/>
    <property type="evidence" value="ECO:0007669"/>
    <property type="project" value="TreeGrafter"/>
</dbReference>
<dbReference type="PRINTS" id="PR01703">
    <property type="entry name" value="MNSODISMTASE"/>
</dbReference>
<organism evidence="12 13">
    <name type="scientific">Meira miltonrushii</name>
    <dbReference type="NCBI Taxonomy" id="1280837"/>
    <lineage>
        <taxon>Eukaryota</taxon>
        <taxon>Fungi</taxon>
        <taxon>Dikarya</taxon>
        <taxon>Basidiomycota</taxon>
        <taxon>Ustilaginomycotina</taxon>
        <taxon>Exobasidiomycetes</taxon>
        <taxon>Exobasidiales</taxon>
        <taxon>Brachybasidiaceae</taxon>
        <taxon>Meira</taxon>
    </lineage>
</organism>
<proteinExistence type="inferred from homology"/>
<feature type="domain" description="Manganese/iron superoxide dismutase C-terminal" evidence="11">
    <location>
        <begin position="127"/>
        <end position="226"/>
    </location>
</feature>
<accession>A0A316VAB3</accession>
<dbReference type="STRING" id="1280837.A0A316VAB3"/>
<comment type="cofactor">
    <cofactor evidence="1">
        <name>Mn(2+)</name>
        <dbReference type="ChEBI" id="CHEBI:29035"/>
    </cofactor>
</comment>
<reference evidence="12 13" key="1">
    <citation type="journal article" date="2018" name="Mol. Biol. Evol.">
        <title>Broad Genomic Sampling Reveals a Smut Pathogenic Ancestry of the Fungal Clade Ustilaginomycotina.</title>
        <authorList>
            <person name="Kijpornyongpan T."/>
            <person name="Mondo S.J."/>
            <person name="Barry K."/>
            <person name="Sandor L."/>
            <person name="Lee J."/>
            <person name="Lipzen A."/>
            <person name="Pangilinan J."/>
            <person name="LaButti K."/>
            <person name="Hainaut M."/>
            <person name="Henrissat B."/>
            <person name="Grigoriev I.V."/>
            <person name="Spatafora J.W."/>
            <person name="Aime M.C."/>
        </authorList>
    </citation>
    <scope>NUCLEOTIDE SEQUENCE [LARGE SCALE GENOMIC DNA]</scope>
    <source>
        <strain evidence="12 13">MCA 3882</strain>
    </source>
</reference>
<dbReference type="InterPro" id="IPR036324">
    <property type="entry name" value="Mn/Fe_SOD_N_sf"/>
</dbReference>
<evidence type="ECO:0000256" key="2">
    <source>
        <dbReference type="ARBA" id="ARBA00008714"/>
    </source>
</evidence>
<dbReference type="Pfam" id="PF02777">
    <property type="entry name" value="Sod_Fe_C"/>
    <property type="match status" value="1"/>
</dbReference>
<feature type="non-terminal residue" evidence="12">
    <location>
        <position position="1"/>
    </location>
</feature>
<dbReference type="PANTHER" id="PTHR11404:SF6">
    <property type="entry name" value="SUPEROXIDE DISMUTASE [MN], MITOCHONDRIAL"/>
    <property type="match status" value="1"/>
</dbReference>
<dbReference type="EC" id="1.15.1.1" evidence="9"/>
<dbReference type="Proteomes" id="UP000245771">
    <property type="component" value="Unassembled WGS sequence"/>
</dbReference>
<dbReference type="InterPro" id="IPR019831">
    <property type="entry name" value="Mn/Fe_SOD_N"/>
</dbReference>
<keyword evidence="4" id="KW-0049">Antioxidant</keyword>
<dbReference type="InterPro" id="IPR019832">
    <property type="entry name" value="Mn/Fe_SOD_C"/>
</dbReference>
<feature type="binding site" evidence="8">
    <location>
        <position position="59"/>
    </location>
    <ligand>
        <name>Mn(2+)</name>
        <dbReference type="ChEBI" id="CHEBI:29035"/>
    </ligand>
</feature>
<comment type="similarity">
    <text evidence="2 9">Belongs to the iron/manganese superoxide dismutase family.</text>
</comment>
<dbReference type="GO" id="GO:0005739">
    <property type="term" value="C:mitochondrion"/>
    <property type="evidence" value="ECO:0007669"/>
    <property type="project" value="UniProtKB-ARBA"/>
</dbReference>
<feature type="domain" description="Manganese/iron superoxide dismutase N-terminal" evidence="10">
    <location>
        <begin position="34"/>
        <end position="115"/>
    </location>
</feature>
<comment type="catalytic activity">
    <reaction evidence="7 9">
        <text>2 superoxide + 2 H(+) = H2O2 + O2</text>
        <dbReference type="Rhea" id="RHEA:20696"/>
        <dbReference type="ChEBI" id="CHEBI:15378"/>
        <dbReference type="ChEBI" id="CHEBI:15379"/>
        <dbReference type="ChEBI" id="CHEBI:16240"/>
        <dbReference type="ChEBI" id="CHEBI:18421"/>
        <dbReference type="EC" id="1.15.1.1"/>
    </reaction>
</comment>
<evidence type="ECO:0000256" key="5">
    <source>
        <dbReference type="ARBA" id="ARBA00023002"/>
    </source>
</evidence>
<dbReference type="RefSeq" id="XP_025354748.1">
    <property type="nucleotide sequence ID" value="XM_025499309.1"/>
</dbReference>
<feature type="binding site" evidence="8">
    <location>
        <position position="107"/>
    </location>
    <ligand>
        <name>Mn(2+)</name>
        <dbReference type="ChEBI" id="CHEBI:29035"/>
    </ligand>
</feature>
<keyword evidence="3 8" id="KW-0479">Metal-binding</keyword>
<dbReference type="EMBL" id="KZ819604">
    <property type="protein sequence ID" value="PWN34446.1"/>
    <property type="molecule type" value="Genomic_DNA"/>
</dbReference>
<dbReference type="GeneID" id="37021090"/>
<dbReference type="SUPFAM" id="SSF54719">
    <property type="entry name" value="Fe,Mn superoxide dismutase (SOD), C-terminal domain"/>
    <property type="match status" value="1"/>
</dbReference>
<name>A0A316VAB3_9BASI</name>
<evidence type="ECO:0000256" key="3">
    <source>
        <dbReference type="ARBA" id="ARBA00022723"/>
    </source>
</evidence>
<evidence type="ECO:0000259" key="10">
    <source>
        <dbReference type="Pfam" id="PF00081"/>
    </source>
</evidence>
<dbReference type="Gene3D" id="3.55.40.20">
    <property type="entry name" value="Iron/manganese superoxide dismutase, C-terminal domain"/>
    <property type="match status" value="1"/>
</dbReference>
<dbReference type="SUPFAM" id="SSF46609">
    <property type="entry name" value="Fe,Mn superoxide dismutase (SOD), N-terminal domain"/>
    <property type="match status" value="1"/>
</dbReference>
<dbReference type="OrthoDB" id="239262at2759"/>
<keyword evidence="13" id="KW-1185">Reference proteome</keyword>
<evidence type="ECO:0000256" key="4">
    <source>
        <dbReference type="ARBA" id="ARBA00022862"/>
    </source>
</evidence>
<evidence type="ECO:0000256" key="9">
    <source>
        <dbReference type="RuleBase" id="RU000414"/>
    </source>
</evidence>
<feature type="binding site" evidence="8">
    <location>
        <position position="193"/>
    </location>
    <ligand>
        <name>Mn(2+)</name>
        <dbReference type="ChEBI" id="CHEBI:29035"/>
    </ligand>
</feature>
<dbReference type="AlphaFoldDB" id="A0A316VAB3"/>
<comment type="function">
    <text evidence="9">Destroys radicals which are normally produced within the cells and which are toxic to biological systems.</text>
</comment>
<evidence type="ECO:0000313" key="12">
    <source>
        <dbReference type="EMBL" id="PWN34446.1"/>
    </source>
</evidence>
<evidence type="ECO:0000313" key="13">
    <source>
        <dbReference type="Proteomes" id="UP000245771"/>
    </source>
</evidence>
<evidence type="ECO:0000256" key="8">
    <source>
        <dbReference type="PIRSR" id="PIRSR000349-1"/>
    </source>
</evidence>
<protein>
    <recommendedName>
        <fullName evidence="9">Superoxide dismutase</fullName>
        <ecNumber evidence="9">1.15.1.1</ecNumber>
    </recommendedName>
</protein>
<dbReference type="Gene3D" id="1.10.287.990">
    <property type="entry name" value="Fe,Mn superoxide dismutase (SOD) domain"/>
    <property type="match status" value="1"/>
</dbReference>
<dbReference type="FunFam" id="3.55.40.20:FF:000002">
    <property type="entry name" value="Superoxide dismutase"/>
    <property type="match status" value="1"/>
</dbReference>
<dbReference type="Pfam" id="PF00081">
    <property type="entry name" value="Sod_Fe_N"/>
    <property type="match status" value="1"/>
</dbReference>
<gene>
    <name evidence="12" type="ORF">FA14DRAFT_161825</name>
</gene>
<dbReference type="FunFam" id="1.10.287.990:FF:000001">
    <property type="entry name" value="Superoxide dismutase"/>
    <property type="match status" value="1"/>
</dbReference>
<dbReference type="PIRSF" id="PIRSF000349">
    <property type="entry name" value="SODismutase"/>
    <property type="match status" value="1"/>
</dbReference>
<evidence type="ECO:0000256" key="7">
    <source>
        <dbReference type="ARBA" id="ARBA00049204"/>
    </source>
</evidence>
<evidence type="ECO:0000256" key="6">
    <source>
        <dbReference type="ARBA" id="ARBA00023211"/>
    </source>
</evidence>
<dbReference type="PROSITE" id="PS00088">
    <property type="entry name" value="SOD_MN"/>
    <property type="match status" value="1"/>
</dbReference>
<dbReference type="PANTHER" id="PTHR11404">
    <property type="entry name" value="SUPEROXIDE DISMUTASE 2"/>
    <property type="match status" value="1"/>
</dbReference>
<keyword evidence="6" id="KW-0464">Manganese</keyword>